<dbReference type="AlphaFoldDB" id="A0A167PB28"/>
<keyword evidence="1" id="KW-0175">Coiled coil</keyword>
<organism evidence="2 3">
    <name type="scientific">Pseudoalteromonas luteoviolacea S4060-1</name>
    <dbReference type="NCBI Taxonomy" id="1365257"/>
    <lineage>
        <taxon>Bacteria</taxon>
        <taxon>Pseudomonadati</taxon>
        <taxon>Pseudomonadota</taxon>
        <taxon>Gammaproteobacteria</taxon>
        <taxon>Alteromonadales</taxon>
        <taxon>Pseudoalteromonadaceae</taxon>
        <taxon>Pseudoalteromonas</taxon>
    </lineage>
</organism>
<protein>
    <submittedName>
        <fullName evidence="2">Uncharacterized protein</fullName>
    </submittedName>
</protein>
<evidence type="ECO:0000313" key="2">
    <source>
        <dbReference type="EMBL" id="KZN69888.1"/>
    </source>
</evidence>
<dbReference type="EMBL" id="AUXX01000003">
    <property type="protein sequence ID" value="KZN69888.1"/>
    <property type="molecule type" value="Genomic_DNA"/>
</dbReference>
<dbReference type="PATRIC" id="fig|1365257.3.peg.452"/>
<accession>A0A167PB28</accession>
<dbReference type="Proteomes" id="UP000076661">
    <property type="component" value="Unassembled WGS sequence"/>
</dbReference>
<proteinExistence type="predicted"/>
<sequence>MKLTVISFLLGSLLGYIAAVVTFEEAAVEHNAPSETAQLISQLEQLSQENKNLQLQLNHALTSVKQADKNTVPVENQDLKEYVVVATAQQINESRQLRPSATFTQTVKAIEMYQVLPIAKRLEIQLQLDDDTANKLQVLLLEKAQQDYQVWLSNQSEKSQQSLDMSSLTNDLNLNKQRYEQSLREILTDDQVAAYIQAERQQAEVLAQQKLMHLRDSLSKISLDEYQQQEISRLAPQLYQTDSVSIGSMGSPYGVGSISVNTEKLEEIKLVLTEEQLQSLML</sequence>
<gene>
    <name evidence="2" type="ORF">N478_10350</name>
</gene>
<reference evidence="2 3" key="1">
    <citation type="submission" date="2013-07" db="EMBL/GenBank/DDBJ databases">
        <title>Comparative Genomic and Metabolomic Analysis of Twelve Strains of Pseudoalteromonas luteoviolacea.</title>
        <authorList>
            <person name="Vynne N.G."/>
            <person name="Mansson M."/>
            <person name="Gram L."/>
        </authorList>
    </citation>
    <scope>NUCLEOTIDE SEQUENCE [LARGE SCALE GENOMIC DNA]</scope>
    <source>
        <strain evidence="2 3">S4060-1</strain>
    </source>
</reference>
<evidence type="ECO:0000256" key="1">
    <source>
        <dbReference type="SAM" id="Coils"/>
    </source>
</evidence>
<feature type="coiled-coil region" evidence="1">
    <location>
        <begin position="36"/>
        <end position="70"/>
    </location>
</feature>
<dbReference type="RefSeq" id="WP_063379802.1">
    <property type="nucleotide sequence ID" value="NZ_AUXX01000003.1"/>
</dbReference>
<name>A0A167PB28_9GAMM</name>
<evidence type="ECO:0000313" key="3">
    <source>
        <dbReference type="Proteomes" id="UP000076661"/>
    </source>
</evidence>
<comment type="caution">
    <text evidence="2">The sequence shown here is derived from an EMBL/GenBank/DDBJ whole genome shotgun (WGS) entry which is preliminary data.</text>
</comment>